<sequence length="250" mass="28005">MLDLLDLLTHASHPRERSLDAERDHLAIMRQAFFHHFPAEIRLGAALALFRVFAIPRLSAILARTGAWTRTSSNRLDRTVDLLSSLIEHGYDAPHSTLVLARLNAVHARHGLANDDMLYVLTTFVIEPARLIDRYGRRPLLPVEREAACVFWREVGRLMGIRDIPPNFAAMVRFAHHYEATHRHAADSNRLVAEGALKAIALLLPLPFADIGRTALCALLDPPVRRACGLPDAPRPLAWALARVGTARRW</sequence>
<dbReference type="InterPro" id="IPR018713">
    <property type="entry name" value="MPAB/Lcp_cat_dom"/>
</dbReference>
<dbReference type="EMBL" id="JAQNDN010000003">
    <property type="protein sequence ID" value="MDC0668055.1"/>
    <property type="molecule type" value="Genomic_DNA"/>
</dbReference>
<comment type="caution">
    <text evidence="2">The sequence shown here is derived from an EMBL/GenBank/DDBJ whole genome shotgun (WGS) entry which is preliminary data.</text>
</comment>
<name>A0ABT5B1S7_9BACT</name>
<proteinExistence type="predicted"/>
<dbReference type="Proteomes" id="UP001217838">
    <property type="component" value="Unassembled WGS sequence"/>
</dbReference>
<protein>
    <submittedName>
        <fullName evidence="2">Oxygenase MpaB family protein</fullName>
    </submittedName>
</protein>
<keyword evidence="3" id="KW-1185">Reference proteome</keyword>
<accession>A0ABT5B1S7</accession>
<feature type="domain" description="ER-bound oxygenase mpaB/mpaB'/Rubber oxygenase catalytic" evidence="1">
    <location>
        <begin position="62"/>
        <end position="247"/>
    </location>
</feature>
<dbReference type="PANTHER" id="PTHR36124">
    <property type="match status" value="1"/>
</dbReference>
<dbReference type="PANTHER" id="PTHR36124:SF1">
    <property type="entry name" value="ER-BOUND OXYGENASE MPAB_MPAB'_RUBBER OXYGENASE CATALYTIC DOMAIN-CONTAINING PROTEIN"/>
    <property type="match status" value="1"/>
</dbReference>
<dbReference type="Pfam" id="PF09995">
    <property type="entry name" value="MPAB_Lcp_cat"/>
    <property type="match status" value="1"/>
</dbReference>
<reference evidence="2 3" key="1">
    <citation type="submission" date="2022-11" db="EMBL/GenBank/DDBJ databases">
        <title>Minimal conservation of predation-associated metabolite biosynthetic gene clusters underscores biosynthetic potential of Myxococcota including descriptions for ten novel species: Archangium lansinium sp. nov., Myxococcus landrumus sp. nov., Nannocystis bai.</title>
        <authorList>
            <person name="Ahearne A."/>
            <person name="Stevens C."/>
            <person name="Dowd S."/>
        </authorList>
    </citation>
    <scope>NUCLEOTIDE SEQUENCE [LARGE SCALE GENOMIC DNA]</scope>
    <source>
        <strain evidence="2 3">NCELM</strain>
    </source>
</reference>
<evidence type="ECO:0000313" key="2">
    <source>
        <dbReference type="EMBL" id="MDC0668055.1"/>
    </source>
</evidence>
<dbReference type="RefSeq" id="WP_271996787.1">
    <property type="nucleotide sequence ID" value="NZ_JAQNDN010000003.1"/>
</dbReference>
<evidence type="ECO:0000259" key="1">
    <source>
        <dbReference type="Pfam" id="PF09995"/>
    </source>
</evidence>
<dbReference type="InterPro" id="IPR046366">
    <property type="entry name" value="MPAB"/>
</dbReference>
<evidence type="ECO:0000313" key="3">
    <source>
        <dbReference type="Proteomes" id="UP001217838"/>
    </source>
</evidence>
<gene>
    <name evidence="2" type="ORF">POL58_09920</name>
</gene>
<organism evidence="2 3">
    <name type="scientific">Nannocystis radixulma</name>
    <dbReference type="NCBI Taxonomy" id="2995305"/>
    <lineage>
        <taxon>Bacteria</taxon>
        <taxon>Pseudomonadati</taxon>
        <taxon>Myxococcota</taxon>
        <taxon>Polyangia</taxon>
        <taxon>Nannocystales</taxon>
        <taxon>Nannocystaceae</taxon>
        <taxon>Nannocystis</taxon>
    </lineage>
</organism>